<dbReference type="Gene3D" id="3.40.50.300">
    <property type="entry name" value="P-loop containing nucleotide triphosphate hydrolases"/>
    <property type="match status" value="1"/>
</dbReference>
<keyword evidence="6 12" id="KW-0547">Nucleotide-binding</keyword>
<keyword evidence="5 12" id="KW-0545">Nucleotide biosynthesis</keyword>
<comment type="similarity">
    <text evidence="1 12">Belongs to the thymidylate kinase family.</text>
</comment>
<sequence>MTILHNTVPDIGSDDKINDKKIASAGKFITLEGSEGVGKTTSLKFIQSFIESAGHKVLVTREPGGTPLAEDLRATLLTNRVEKVEPDTELLLMFAARCQHVNQVIKPALASGTWVVCDRFVDASYAYQGGGRGLGFERIKQLEDWSLNGFGPDMTILLDMSVEDGMTRTRSRGAPDRFETEKMAFYEKIRKAYLQRARQDSERIHIVDASPDIETVQRSLKQLLQQTLRENFRETAHESC</sequence>
<feature type="binding site" evidence="12">
    <location>
        <begin position="33"/>
        <end position="40"/>
    </location>
    <ligand>
        <name>ATP</name>
        <dbReference type="ChEBI" id="CHEBI:30616"/>
    </ligand>
</feature>
<dbReference type="GO" id="GO:0006235">
    <property type="term" value="P:dTTP biosynthetic process"/>
    <property type="evidence" value="ECO:0007669"/>
    <property type="project" value="UniProtKB-UniRule"/>
</dbReference>
<dbReference type="AlphaFoldDB" id="A0A545UD77"/>
<dbReference type="EMBL" id="VIKS01000008">
    <property type="protein sequence ID" value="TQV87393.1"/>
    <property type="molecule type" value="Genomic_DNA"/>
</dbReference>
<protein>
    <recommendedName>
        <fullName evidence="3 12">Thymidylate kinase</fullName>
        <ecNumber evidence="2 12">2.7.4.9</ecNumber>
    </recommendedName>
    <alternativeName>
        <fullName evidence="9 12">dTMP kinase</fullName>
    </alternativeName>
</protein>
<evidence type="ECO:0000256" key="3">
    <source>
        <dbReference type="ARBA" id="ARBA00017144"/>
    </source>
</evidence>
<comment type="function">
    <text evidence="11 12">Phosphorylation of dTMP to form dTDP in both de novo and salvage pathways of dTTP synthesis.</text>
</comment>
<evidence type="ECO:0000256" key="9">
    <source>
        <dbReference type="ARBA" id="ARBA00029962"/>
    </source>
</evidence>
<dbReference type="InterPro" id="IPR027417">
    <property type="entry name" value="P-loop_NTPase"/>
</dbReference>
<keyword evidence="8 12" id="KW-0067">ATP-binding</keyword>
<evidence type="ECO:0000313" key="14">
    <source>
        <dbReference type="EMBL" id="TQV87393.1"/>
    </source>
</evidence>
<keyword evidence="4 12" id="KW-0808">Transferase</keyword>
<dbReference type="SUPFAM" id="SSF52540">
    <property type="entry name" value="P-loop containing nucleoside triphosphate hydrolases"/>
    <property type="match status" value="1"/>
</dbReference>
<dbReference type="Proteomes" id="UP000315439">
    <property type="component" value="Unassembled WGS sequence"/>
</dbReference>
<evidence type="ECO:0000256" key="5">
    <source>
        <dbReference type="ARBA" id="ARBA00022727"/>
    </source>
</evidence>
<dbReference type="GO" id="GO:0006233">
    <property type="term" value="P:dTDP biosynthetic process"/>
    <property type="evidence" value="ECO:0007669"/>
    <property type="project" value="InterPro"/>
</dbReference>
<evidence type="ECO:0000256" key="2">
    <source>
        <dbReference type="ARBA" id="ARBA00012980"/>
    </source>
</evidence>
<comment type="caution">
    <text evidence="14">The sequence shown here is derived from an EMBL/GenBank/DDBJ whole genome shotgun (WGS) entry which is preliminary data.</text>
</comment>
<dbReference type="OrthoDB" id="9774907at2"/>
<evidence type="ECO:0000256" key="7">
    <source>
        <dbReference type="ARBA" id="ARBA00022777"/>
    </source>
</evidence>
<keyword evidence="7 12" id="KW-0418">Kinase</keyword>
<dbReference type="GO" id="GO:0005524">
    <property type="term" value="F:ATP binding"/>
    <property type="evidence" value="ECO:0007669"/>
    <property type="project" value="UniProtKB-UniRule"/>
</dbReference>
<proteinExistence type="inferred from homology"/>
<accession>A0A545UD77</accession>
<dbReference type="GO" id="GO:0004798">
    <property type="term" value="F:dTMP kinase activity"/>
    <property type="evidence" value="ECO:0007669"/>
    <property type="project" value="UniProtKB-UniRule"/>
</dbReference>
<evidence type="ECO:0000256" key="12">
    <source>
        <dbReference type="HAMAP-Rule" id="MF_00165"/>
    </source>
</evidence>
<dbReference type="NCBIfam" id="TIGR00041">
    <property type="entry name" value="DTMP_kinase"/>
    <property type="match status" value="1"/>
</dbReference>
<evidence type="ECO:0000313" key="15">
    <source>
        <dbReference type="Proteomes" id="UP000315439"/>
    </source>
</evidence>
<reference evidence="14 15" key="1">
    <citation type="submission" date="2019-07" db="EMBL/GenBank/DDBJ databases">
        <title>Draft genome for Aliikangiella sp. M105.</title>
        <authorList>
            <person name="Wang G."/>
        </authorList>
    </citation>
    <scope>NUCLEOTIDE SEQUENCE [LARGE SCALE GENOMIC DNA]</scope>
    <source>
        <strain evidence="14 15">M105</strain>
    </source>
</reference>
<dbReference type="HAMAP" id="MF_00165">
    <property type="entry name" value="Thymidylate_kinase"/>
    <property type="match status" value="1"/>
</dbReference>
<dbReference type="PANTHER" id="PTHR10344">
    <property type="entry name" value="THYMIDYLATE KINASE"/>
    <property type="match status" value="1"/>
</dbReference>
<evidence type="ECO:0000256" key="11">
    <source>
        <dbReference type="ARBA" id="ARBA00057735"/>
    </source>
</evidence>
<dbReference type="EC" id="2.7.4.9" evidence="2 12"/>
<dbReference type="Pfam" id="PF02223">
    <property type="entry name" value="Thymidylate_kin"/>
    <property type="match status" value="1"/>
</dbReference>
<name>A0A545UD77_9GAMM</name>
<dbReference type="PANTHER" id="PTHR10344:SF4">
    <property type="entry name" value="UMP-CMP KINASE 2, MITOCHONDRIAL"/>
    <property type="match status" value="1"/>
</dbReference>
<dbReference type="InterPro" id="IPR039430">
    <property type="entry name" value="Thymidylate_kin-like_dom"/>
</dbReference>
<organism evidence="14 15">
    <name type="scientific">Aliikangiella coralliicola</name>
    <dbReference type="NCBI Taxonomy" id="2592383"/>
    <lineage>
        <taxon>Bacteria</taxon>
        <taxon>Pseudomonadati</taxon>
        <taxon>Pseudomonadota</taxon>
        <taxon>Gammaproteobacteria</taxon>
        <taxon>Oceanospirillales</taxon>
        <taxon>Pleioneaceae</taxon>
        <taxon>Aliikangiella</taxon>
    </lineage>
</organism>
<feature type="domain" description="Thymidylate kinase-like" evidence="13">
    <location>
        <begin position="31"/>
        <end position="219"/>
    </location>
</feature>
<evidence type="ECO:0000256" key="8">
    <source>
        <dbReference type="ARBA" id="ARBA00022840"/>
    </source>
</evidence>
<dbReference type="GO" id="GO:0006227">
    <property type="term" value="P:dUDP biosynthetic process"/>
    <property type="evidence" value="ECO:0007669"/>
    <property type="project" value="TreeGrafter"/>
</dbReference>
<keyword evidence="15" id="KW-1185">Reference proteome</keyword>
<evidence type="ECO:0000256" key="10">
    <source>
        <dbReference type="ARBA" id="ARBA00048743"/>
    </source>
</evidence>
<evidence type="ECO:0000256" key="4">
    <source>
        <dbReference type="ARBA" id="ARBA00022679"/>
    </source>
</evidence>
<evidence type="ECO:0000259" key="13">
    <source>
        <dbReference type="Pfam" id="PF02223"/>
    </source>
</evidence>
<dbReference type="FunFam" id="3.40.50.300:FF:000225">
    <property type="entry name" value="Thymidylate kinase"/>
    <property type="match status" value="1"/>
</dbReference>
<comment type="catalytic activity">
    <reaction evidence="10 12">
        <text>dTMP + ATP = dTDP + ADP</text>
        <dbReference type="Rhea" id="RHEA:13517"/>
        <dbReference type="ChEBI" id="CHEBI:30616"/>
        <dbReference type="ChEBI" id="CHEBI:58369"/>
        <dbReference type="ChEBI" id="CHEBI:63528"/>
        <dbReference type="ChEBI" id="CHEBI:456216"/>
        <dbReference type="EC" id="2.7.4.9"/>
    </reaction>
</comment>
<dbReference type="RefSeq" id="WP_142894088.1">
    <property type="nucleotide sequence ID" value="NZ_ML660164.1"/>
</dbReference>
<dbReference type="InterPro" id="IPR018094">
    <property type="entry name" value="Thymidylate_kinase"/>
</dbReference>
<evidence type="ECO:0000256" key="1">
    <source>
        <dbReference type="ARBA" id="ARBA00009776"/>
    </source>
</evidence>
<dbReference type="CDD" id="cd01672">
    <property type="entry name" value="TMPK"/>
    <property type="match status" value="1"/>
</dbReference>
<dbReference type="GO" id="GO:0005829">
    <property type="term" value="C:cytosol"/>
    <property type="evidence" value="ECO:0007669"/>
    <property type="project" value="TreeGrafter"/>
</dbReference>
<gene>
    <name evidence="12" type="primary">tmk</name>
    <name evidence="14" type="ORF">FLL46_13185</name>
</gene>
<evidence type="ECO:0000256" key="6">
    <source>
        <dbReference type="ARBA" id="ARBA00022741"/>
    </source>
</evidence>